<dbReference type="EMBL" id="BAABDO010000001">
    <property type="protein sequence ID" value="GAA4127097.1"/>
    <property type="molecule type" value="Genomic_DNA"/>
</dbReference>
<feature type="domain" description="Carbohydrate kinase FGGY C-terminal" evidence="1">
    <location>
        <begin position="112"/>
        <end position="219"/>
    </location>
</feature>
<accession>A0ABP7XWG7</accession>
<evidence type="ECO:0000259" key="1">
    <source>
        <dbReference type="Pfam" id="PF02782"/>
    </source>
</evidence>
<comment type="caution">
    <text evidence="2">The sequence shown here is derived from an EMBL/GenBank/DDBJ whole genome shotgun (WGS) entry which is preliminary data.</text>
</comment>
<dbReference type="Proteomes" id="UP001500266">
    <property type="component" value="Unassembled WGS sequence"/>
</dbReference>
<name>A0ABP7XWG7_9ACTN</name>
<reference evidence="3" key="1">
    <citation type="journal article" date="2019" name="Int. J. Syst. Evol. Microbiol.">
        <title>The Global Catalogue of Microorganisms (GCM) 10K type strain sequencing project: providing services to taxonomists for standard genome sequencing and annotation.</title>
        <authorList>
            <consortium name="The Broad Institute Genomics Platform"/>
            <consortium name="The Broad Institute Genome Sequencing Center for Infectious Disease"/>
            <person name="Wu L."/>
            <person name="Ma J."/>
        </authorList>
    </citation>
    <scope>NUCLEOTIDE SEQUENCE [LARGE SCALE GENOMIC DNA]</scope>
    <source>
        <strain evidence="3">JCM 17316</strain>
    </source>
</reference>
<dbReference type="Pfam" id="PF02782">
    <property type="entry name" value="FGGY_C"/>
    <property type="match status" value="1"/>
</dbReference>
<dbReference type="InterPro" id="IPR043129">
    <property type="entry name" value="ATPase_NBD"/>
</dbReference>
<keyword evidence="3" id="KW-1185">Reference proteome</keyword>
<dbReference type="SUPFAM" id="SSF53067">
    <property type="entry name" value="Actin-like ATPase domain"/>
    <property type="match status" value="1"/>
</dbReference>
<proteinExistence type="predicted"/>
<gene>
    <name evidence="2" type="ORF">GCM10022416_01460</name>
</gene>
<evidence type="ECO:0000313" key="3">
    <source>
        <dbReference type="Proteomes" id="UP001500266"/>
    </source>
</evidence>
<evidence type="ECO:0000313" key="2">
    <source>
        <dbReference type="EMBL" id="GAA4127097.1"/>
    </source>
</evidence>
<sequence length="239" mass="24647">MRAGDARDGHGRELCPWSFGDLPRLASDAVVVAGGHDHPVAASVVHRQDPGAPLDSMGTAEVIVRTVGAGRPPCDADLSPAILGAGRTAFTVLELQRNMSWLRDSGLAAHLDAVLAGDLAPPPPDSRIFVPGAEGGEPPRWTPAARNLTDEQRAAAAVWQLARAGASALRGLAPDAKAVYGTGGWTRSPGWMRLKAAAVGAPYRVLAEPELAALGAAQLTLPGPITPVAVHETIPESDA</sequence>
<dbReference type="InterPro" id="IPR018485">
    <property type="entry name" value="FGGY_C"/>
</dbReference>
<organism evidence="2 3">
    <name type="scientific">Actinomadura keratinilytica</name>
    <dbReference type="NCBI Taxonomy" id="547461"/>
    <lineage>
        <taxon>Bacteria</taxon>
        <taxon>Bacillati</taxon>
        <taxon>Actinomycetota</taxon>
        <taxon>Actinomycetes</taxon>
        <taxon>Streptosporangiales</taxon>
        <taxon>Thermomonosporaceae</taxon>
        <taxon>Actinomadura</taxon>
    </lineage>
</organism>
<protein>
    <recommendedName>
        <fullName evidence="1">Carbohydrate kinase FGGY C-terminal domain-containing protein</fullName>
    </recommendedName>
</protein>
<dbReference type="Gene3D" id="3.30.420.40">
    <property type="match status" value="1"/>
</dbReference>